<keyword evidence="3" id="KW-0378">Hydrolase</keyword>
<feature type="domain" description="Amidohydrolase-related" evidence="2">
    <location>
        <begin position="310"/>
        <end position="641"/>
    </location>
</feature>
<dbReference type="PANTHER" id="PTHR43135">
    <property type="entry name" value="ALPHA-D-RIBOSE 1-METHYLPHOSPHONATE 5-TRIPHOSPHATE DIPHOSPHATASE"/>
    <property type="match status" value="1"/>
</dbReference>
<evidence type="ECO:0000313" key="4">
    <source>
        <dbReference type="Proteomes" id="UP000275281"/>
    </source>
</evidence>
<accession>A0A3N5ZAL5</accession>
<organism evidence="3 4">
    <name type="scientific">Alteromonas sediminis</name>
    <dbReference type="NCBI Taxonomy" id="2259342"/>
    <lineage>
        <taxon>Bacteria</taxon>
        <taxon>Pseudomonadati</taxon>
        <taxon>Pseudomonadota</taxon>
        <taxon>Gammaproteobacteria</taxon>
        <taxon>Alteromonadales</taxon>
        <taxon>Alteromonadaceae</taxon>
        <taxon>Alteromonas/Salinimonas group</taxon>
        <taxon>Alteromonas</taxon>
    </lineage>
</organism>
<keyword evidence="1" id="KW-0732">Signal</keyword>
<name>A0A3N5ZAL5_9ALTE</name>
<dbReference type="InterPro" id="IPR051781">
    <property type="entry name" value="Metallo-dep_Hydrolase"/>
</dbReference>
<dbReference type="EMBL" id="RPOK01000003">
    <property type="protein sequence ID" value="RPJ66538.1"/>
    <property type="molecule type" value="Genomic_DNA"/>
</dbReference>
<dbReference type="InterPro" id="IPR011059">
    <property type="entry name" value="Metal-dep_hydrolase_composite"/>
</dbReference>
<keyword evidence="4" id="KW-1185">Reference proteome</keyword>
<dbReference type="PANTHER" id="PTHR43135:SF3">
    <property type="entry name" value="ALPHA-D-RIBOSE 1-METHYLPHOSPHONATE 5-TRIPHOSPHATE DIPHOSPHATASE"/>
    <property type="match status" value="1"/>
</dbReference>
<gene>
    <name evidence="3" type="ORF">DRW07_10655</name>
</gene>
<dbReference type="SUPFAM" id="SSF51556">
    <property type="entry name" value="Metallo-dependent hydrolases"/>
    <property type="match status" value="1"/>
</dbReference>
<dbReference type="SUPFAM" id="SSF51338">
    <property type="entry name" value="Composite domain of metallo-dependent hydrolases"/>
    <property type="match status" value="1"/>
</dbReference>
<dbReference type="Pfam" id="PF01979">
    <property type="entry name" value="Amidohydro_1"/>
    <property type="match status" value="1"/>
</dbReference>
<evidence type="ECO:0000313" key="3">
    <source>
        <dbReference type="EMBL" id="RPJ66538.1"/>
    </source>
</evidence>
<feature type="chain" id="PRO_5018041271" evidence="1">
    <location>
        <begin position="19"/>
        <end position="664"/>
    </location>
</feature>
<dbReference type="Proteomes" id="UP000275281">
    <property type="component" value="Unassembled WGS sequence"/>
</dbReference>
<dbReference type="InterPro" id="IPR032466">
    <property type="entry name" value="Metal_Hydrolase"/>
</dbReference>
<evidence type="ECO:0000256" key="1">
    <source>
        <dbReference type="SAM" id="SignalP"/>
    </source>
</evidence>
<protein>
    <submittedName>
        <fullName evidence="3">Amidohydrolase</fullName>
    </submittedName>
</protein>
<proteinExistence type="predicted"/>
<dbReference type="InterPro" id="IPR006680">
    <property type="entry name" value="Amidohydro-rel"/>
</dbReference>
<sequence length="664" mass="72628">MKITTTILALLFATSLCAKPLQLDYVIYDPVGESGNQQIIIDGSSITSSLYQTWNNRVVDYKETTEVDEMGQVISFQVKGTSAFGAQIEEVYRCDAGTASWKSTAESGSTPSDCKTYYLPLDSAGGATMLLNKAAIDKGSVDLLPSGALTATKLNQVELVEGDKRANLTLYAFSGTGFNPSFVWVDEEGLRFATYWSSGGSLRQGWDRKHLETLGEIEKAAEQQYYEELAAKMAVPIESELLLKNVAIVDVKTGVRTEGRDVLLADGKITAIGSNLSSTDARIIDAKGQTLIPGMWEMHGHLSIGQGIMNIAAGVTSVRDIGNEHENIMRVEDLFENNTIIGPTVYRSGFIDKLSPYASKSSKTAESLDEALAHVDWFADRGYGQIKLYSSIEPEWVKPLAERAHARGMRISGHIPAFMTAEEAVKAGYDEIQHMNMLFLNFLEKNIDTRTKLRFTIPGTEGGNLDLTSQEVKDFVALMKEKGTVVDPTITIINYAFNAKAGVSNIAFNDVAAHLPPSIQRGIRQGMLRIEEHEREAYSASAANMNRMIKVLHDAGVQVIPGTDFYNGIAYHSELKSYVAAGISEADVLRLATLDASSVVKAEKMTGSIEVGKAADLVLIDGNPLEDFSVIRRTTLVIKGQQMYQPDRLWQSIGVQPFAKSIEL</sequence>
<feature type="signal peptide" evidence="1">
    <location>
        <begin position="1"/>
        <end position="18"/>
    </location>
</feature>
<dbReference type="GO" id="GO:0016810">
    <property type="term" value="F:hydrolase activity, acting on carbon-nitrogen (but not peptide) bonds"/>
    <property type="evidence" value="ECO:0007669"/>
    <property type="project" value="InterPro"/>
</dbReference>
<comment type="caution">
    <text evidence="3">The sequence shown here is derived from an EMBL/GenBank/DDBJ whole genome shotgun (WGS) entry which is preliminary data.</text>
</comment>
<dbReference type="Gene3D" id="2.30.40.10">
    <property type="entry name" value="Urease, subunit C, domain 1"/>
    <property type="match status" value="1"/>
</dbReference>
<dbReference type="Gene3D" id="3.20.20.140">
    <property type="entry name" value="Metal-dependent hydrolases"/>
    <property type="match status" value="1"/>
</dbReference>
<dbReference type="OrthoDB" id="6190564at2"/>
<dbReference type="RefSeq" id="WP_124027896.1">
    <property type="nucleotide sequence ID" value="NZ_JBHRSN010000006.1"/>
</dbReference>
<evidence type="ECO:0000259" key="2">
    <source>
        <dbReference type="Pfam" id="PF01979"/>
    </source>
</evidence>
<reference evidence="3 4" key="1">
    <citation type="submission" date="2018-11" db="EMBL/GenBank/DDBJ databases">
        <authorList>
            <person name="Ye M.-Q."/>
            <person name="Du Z.-J."/>
        </authorList>
    </citation>
    <scope>NUCLEOTIDE SEQUENCE [LARGE SCALE GENOMIC DNA]</scope>
    <source>
        <strain evidence="3 4">U0105</strain>
    </source>
</reference>
<dbReference type="AlphaFoldDB" id="A0A3N5ZAL5"/>